<keyword evidence="2" id="KW-1185">Reference proteome</keyword>
<accession>A0A0C3Q7A3</accession>
<evidence type="ECO:0000313" key="2">
    <source>
        <dbReference type="Proteomes" id="UP000054248"/>
    </source>
</evidence>
<dbReference type="STRING" id="1051891.A0A0C3Q7A3"/>
<dbReference type="OrthoDB" id="9514740at2759"/>
<dbReference type="EMBL" id="KN823199">
    <property type="protein sequence ID" value="KIO19861.1"/>
    <property type="molecule type" value="Genomic_DNA"/>
</dbReference>
<gene>
    <name evidence="1" type="ORF">M407DRAFT_82253</name>
</gene>
<organism evidence="1 2">
    <name type="scientific">Tulasnella calospora MUT 4182</name>
    <dbReference type="NCBI Taxonomy" id="1051891"/>
    <lineage>
        <taxon>Eukaryota</taxon>
        <taxon>Fungi</taxon>
        <taxon>Dikarya</taxon>
        <taxon>Basidiomycota</taxon>
        <taxon>Agaricomycotina</taxon>
        <taxon>Agaricomycetes</taxon>
        <taxon>Cantharellales</taxon>
        <taxon>Tulasnellaceae</taxon>
        <taxon>Tulasnella</taxon>
    </lineage>
</organism>
<dbReference type="HOGENOM" id="CLU_039434_1_0_1"/>
<sequence length="212" mass="24047">MLTTSFWLCGVVEKLFDDGWRHPHKKPNPKIFFMFEVVWSLTLHTSFVSYLERIEQKGKFTVRQQIKGNQAYGWHGTRRRCMIGDDLNKLNQFCADSACATCVILTKSFDANYAGKAPGRAFLRFGRAIYTSTVSSKADDYQNSPGSQYKSLILARVVKGTPDTRKVGDKKLVAPNAGFDCVEGQVGQELNYDECCFYHNDAVRPAFLILYK</sequence>
<dbReference type="SUPFAM" id="SSF56399">
    <property type="entry name" value="ADP-ribosylation"/>
    <property type="match status" value="1"/>
</dbReference>
<protein>
    <recommendedName>
        <fullName evidence="3">PARP catalytic domain-containing protein</fullName>
    </recommendedName>
</protein>
<dbReference type="Proteomes" id="UP000054248">
    <property type="component" value="Unassembled WGS sequence"/>
</dbReference>
<proteinExistence type="predicted"/>
<name>A0A0C3Q7A3_9AGAM</name>
<evidence type="ECO:0000313" key="1">
    <source>
        <dbReference type="EMBL" id="KIO19861.1"/>
    </source>
</evidence>
<reference evidence="2" key="2">
    <citation type="submission" date="2015-01" db="EMBL/GenBank/DDBJ databases">
        <title>Evolutionary Origins and Diversification of the Mycorrhizal Mutualists.</title>
        <authorList>
            <consortium name="DOE Joint Genome Institute"/>
            <consortium name="Mycorrhizal Genomics Consortium"/>
            <person name="Kohler A."/>
            <person name="Kuo A."/>
            <person name="Nagy L.G."/>
            <person name="Floudas D."/>
            <person name="Copeland A."/>
            <person name="Barry K.W."/>
            <person name="Cichocki N."/>
            <person name="Veneault-Fourrey C."/>
            <person name="LaButti K."/>
            <person name="Lindquist E.A."/>
            <person name="Lipzen A."/>
            <person name="Lundell T."/>
            <person name="Morin E."/>
            <person name="Murat C."/>
            <person name="Riley R."/>
            <person name="Ohm R."/>
            <person name="Sun H."/>
            <person name="Tunlid A."/>
            <person name="Henrissat B."/>
            <person name="Grigoriev I.V."/>
            <person name="Hibbett D.S."/>
            <person name="Martin F."/>
        </authorList>
    </citation>
    <scope>NUCLEOTIDE SEQUENCE [LARGE SCALE GENOMIC DNA]</scope>
    <source>
        <strain evidence="2">MUT 4182</strain>
    </source>
</reference>
<reference evidence="1 2" key="1">
    <citation type="submission" date="2014-04" db="EMBL/GenBank/DDBJ databases">
        <authorList>
            <consortium name="DOE Joint Genome Institute"/>
            <person name="Kuo A."/>
            <person name="Girlanda M."/>
            <person name="Perotto S."/>
            <person name="Kohler A."/>
            <person name="Nagy L.G."/>
            <person name="Floudas D."/>
            <person name="Copeland A."/>
            <person name="Barry K.W."/>
            <person name="Cichocki N."/>
            <person name="Veneault-Fourrey C."/>
            <person name="LaButti K."/>
            <person name="Lindquist E.A."/>
            <person name="Lipzen A."/>
            <person name="Lundell T."/>
            <person name="Morin E."/>
            <person name="Murat C."/>
            <person name="Sun H."/>
            <person name="Tunlid A."/>
            <person name="Henrissat B."/>
            <person name="Grigoriev I.V."/>
            <person name="Hibbett D.S."/>
            <person name="Martin F."/>
            <person name="Nordberg H.P."/>
            <person name="Cantor M.N."/>
            <person name="Hua S.X."/>
        </authorList>
    </citation>
    <scope>NUCLEOTIDE SEQUENCE [LARGE SCALE GENOMIC DNA]</scope>
    <source>
        <strain evidence="1 2">MUT 4182</strain>
    </source>
</reference>
<evidence type="ECO:0008006" key="3">
    <source>
        <dbReference type="Google" id="ProtNLM"/>
    </source>
</evidence>
<dbReference type="Gene3D" id="3.90.228.10">
    <property type="match status" value="1"/>
</dbReference>
<dbReference type="AlphaFoldDB" id="A0A0C3Q7A3"/>